<feature type="compositionally biased region" description="Low complexity" evidence="1">
    <location>
        <begin position="185"/>
        <end position="195"/>
    </location>
</feature>
<reference evidence="4" key="1">
    <citation type="submission" date="2017-02" db="UniProtKB">
        <authorList>
            <consortium name="WormBaseParasite"/>
        </authorList>
    </citation>
    <scope>IDENTIFICATION</scope>
</reference>
<evidence type="ECO:0000256" key="1">
    <source>
        <dbReference type="SAM" id="MobiDB-lite"/>
    </source>
</evidence>
<feature type="compositionally biased region" description="Polar residues" evidence="1">
    <location>
        <begin position="151"/>
        <end position="164"/>
    </location>
</feature>
<dbReference type="Proteomes" id="UP000267096">
    <property type="component" value="Unassembled WGS sequence"/>
</dbReference>
<dbReference type="AlphaFoldDB" id="A0A0M3JCF7"/>
<reference evidence="2 3" key="2">
    <citation type="submission" date="2018-11" db="EMBL/GenBank/DDBJ databases">
        <authorList>
            <consortium name="Pathogen Informatics"/>
        </authorList>
    </citation>
    <scope>NUCLEOTIDE SEQUENCE [LARGE SCALE GENOMIC DNA]</scope>
</reference>
<evidence type="ECO:0000313" key="2">
    <source>
        <dbReference type="EMBL" id="VDK24981.1"/>
    </source>
</evidence>
<gene>
    <name evidence="2" type="ORF">ASIM_LOCUS5089</name>
</gene>
<feature type="compositionally biased region" description="Low complexity" evidence="1">
    <location>
        <begin position="140"/>
        <end position="150"/>
    </location>
</feature>
<accession>A0A0M3JCF7</accession>
<name>A0A0M3JCF7_ANISI</name>
<feature type="region of interest" description="Disordered" evidence="1">
    <location>
        <begin position="72"/>
        <end position="255"/>
    </location>
</feature>
<dbReference type="EMBL" id="UYRR01009594">
    <property type="protein sequence ID" value="VDK24981.1"/>
    <property type="molecule type" value="Genomic_DNA"/>
</dbReference>
<feature type="compositionally biased region" description="Low complexity" evidence="1">
    <location>
        <begin position="115"/>
        <end position="128"/>
    </location>
</feature>
<organism evidence="4">
    <name type="scientific">Anisakis simplex</name>
    <name type="common">Herring worm</name>
    <dbReference type="NCBI Taxonomy" id="6269"/>
    <lineage>
        <taxon>Eukaryota</taxon>
        <taxon>Metazoa</taxon>
        <taxon>Ecdysozoa</taxon>
        <taxon>Nematoda</taxon>
        <taxon>Chromadorea</taxon>
        <taxon>Rhabditida</taxon>
        <taxon>Spirurina</taxon>
        <taxon>Ascaridomorpha</taxon>
        <taxon>Ascaridoidea</taxon>
        <taxon>Anisakidae</taxon>
        <taxon>Anisakis</taxon>
        <taxon>Anisakis simplex complex</taxon>
    </lineage>
</organism>
<feature type="compositionally biased region" description="Basic and acidic residues" evidence="1">
    <location>
        <begin position="80"/>
        <end position="89"/>
    </location>
</feature>
<evidence type="ECO:0000313" key="3">
    <source>
        <dbReference type="Proteomes" id="UP000267096"/>
    </source>
</evidence>
<sequence>MQQPQQLQQQQLQQQQLQQQQLHQQQLQQQQLQQQQLQQQQLQQQQLQQQQLQQQQLQQQQLQQQQQVQQQQQEPQWESVRSDDRRFEPSGRQQTTPGFGTGTAPENQNFGIRLSQRPVSPQQQFPPSSEREFISPSDRQQPAQQTQPQQWSIETQRFGSVSRPTQPPLASVQHPQSRWTHAHVQQPAALHQSQPQPLPQPQPLQASSQQALPTQQPFDAHAQEHISSRRPEEFVWRPQADSANRRSRPSDFFRKNGSDPYECMDILCLCPYMGGKFMVVIDSLLQFDNVKP</sequence>
<feature type="compositionally biased region" description="Low complexity" evidence="1">
    <location>
        <begin position="203"/>
        <end position="213"/>
    </location>
</feature>
<proteinExistence type="predicted"/>
<feature type="compositionally biased region" description="Polar residues" evidence="1">
    <location>
        <begin position="91"/>
        <end position="110"/>
    </location>
</feature>
<keyword evidence="3" id="KW-1185">Reference proteome</keyword>
<evidence type="ECO:0000313" key="4">
    <source>
        <dbReference type="WBParaSite" id="ASIM_0000528801-mRNA-1"/>
    </source>
</evidence>
<dbReference type="WBParaSite" id="ASIM_0000528801-mRNA-1">
    <property type="protein sequence ID" value="ASIM_0000528801-mRNA-1"/>
    <property type="gene ID" value="ASIM_0000528801"/>
</dbReference>
<protein>
    <submittedName>
        <fullName evidence="2 4">Uncharacterized protein</fullName>
    </submittedName>
</protein>
<feature type="compositionally biased region" description="Basic and acidic residues" evidence="1">
    <location>
        <begin position="221"/>
        <end position="235"/>
    </location>
</feature>